<gene>
    <name evidence="1" type="ORF">HPB49_022236</name>
</gene>
<proteinExistence type="predicted"/>
<accession>A0ACB8DGG5</accession>
<dbReference type="Proteomes" id="UP000821865">
    <property type="component" value="Chromosome 2"/>
</dbReference>
<dbReference type="EMBL" id="CM023471">
    <property type="protein sequence ID" value="KAH7967078.1"/>
    <property type="molecule type" value="Genomic_DNA"/>
</dbReference>
<sequence>MIQAVRSGLALSLATFHEFLFTGDPDTVVLYIVDDEDVVATVPDFQREEDFSWFALLSCFRKDFLLMLLKRRCPDDEDKSCFIAEVLMIGPSIETVNFVYRLEFVGQRSRLRMESRPVSVHRIADISVTGGGGFQFVADIVQHFRDGKDLILNVIISECNNATDWEHLCRPADGDVAEDIWGSLSG</sequence>
<comment type="caution">
    <text evidence="1">The sequence shown here is derived from an EMBL/GenBank/DDBJ whole genome shotgun (WGS) entry which is preliminary data.</text>
</comment>
<reference evidence="1" key="1">
    <citation type="submission" date="2020-05" db="EMBL/GenBank/DDBJ databases">
        <title>Large-scale comparative analyses of tick genomes elucidate their genetic diversity and vector capacities.</title>
        <authorList>
            <person name="Jia N."/>
            <person name="Wang J."/>
            <person name="Shi W."/>
            <person name="Du L."/>
            <person name="Sun Y."/>
            <person name="Zhan W."/>
            <person name="Jiang J."/>
            <person name="Wang Q."/>
            <person name="Zhang B."/>
            <person name="Ji P."/>
            <person name="Sakyi L.B."/>
            <person name="Cui X."/>
            <person name="Yuan T."/>
            <person name="Jiang B."/>
            <person name="Yang W."/>
            <person name="Lam T.T.-Y."/>
            <person name="Chang Q."/>
            <person name="Ding S."/>
            <person name="Wang X."/>
            <person name="Zhu J."/>
            <person name="Ruan X."/>
            <person name="Zhao L."/>
            <person name="Wei J."/>
            <person name="Que T."/>
            <person name="Du C."/>
            <person name="Cheng J."/>
            <person name="Dai P."/>
            <person name="Han X."/>
            <person name="Huang E."/>
            <person name="Gao Y."/>
            <person name="Liu J."/>
            <person name="Shao H."/>
            <person name="Ye R."/>
            <person name="Li L."/>
            <person name="Wei W."/>
            <person name="Wang X."/>
            <person name="Wang C."/>
            <person name="Yang T."/>
            <person name="Huo Q."/>
            <person name="Li W."/>
            <person name="Guo W."/>
            <person name="Chen H."/>
            <person name="Zhou L."/>
            <person name="Ni X."/>
            <person name="Tian J."/>
            <person name="Zhou Y."/>
            <person name="Sheng Y."/>
            <person name="Liu T."/>
            <person name="Pan Y."/>
            <person name="Xia L."/>
            <person name="Li J."/>
            <person name="Zhao F."/>
            <person name="Cao W."/>
        </authorList>
    </citation>
    <scope>NUCLEOTIDE SEQUENCE</scope>
    <source>
        <strain evidence="1">Dsil-2018</strain>
    </source>
</reference>
<name>A0ACB8DGG5_DERSI</name>
<protein>
    <submittedName>
        <fullName evidence="1">Uncharacterized protein</fullName>
    </submittedName>
</protein>
<evidence type="ECO:0000313" key="2">
    <source>
        <dbReference type="Proteomes" id="UP000821865"/>
    </source>
</evidence>
<evidence type="ECO:0000313" key="1">
    <source>
        <dbReference type="EMBL" id="KAH7967078.1"/>
    </source>
</evidence>
<keyword evidence="2" id="KW-1185">Reference proteome</keyword>
<organism evidence="1 2">
    <name type="scientific">Dermacentor silvarum</name>
    <name type="common">Tick</name>
    <dbReference type="NCBI Taxonomy" id="543639"/>
    <lineage>
        <taxon>Eukaryota</taxon>
        <taxon>Metazoa</taxon>
        <taxon>Ecdysozoa</taxon>
        <taxon>Arthropoda</taxon>
        <taxon>Chelicerata</taxon>
        <taxon>Arachnida</taxon>
        <taxon>Acari</taxon>
        <taxon>Parasitiformes</taxon>
        <taxon>Ixodida</taxon>
        <taxon>Ixodoidea</taxon>
        <taxon>Ixodidae</taxon>
        <taxon>Rhipicephalinae</taxon>
        <taxon>Dermacentor</taxon>
    </lineage>
</organism>